<keyword evidence="1" id="KW-0378">Hydrolase</keyword>
<evidence type="ECO:0000313" key="2">
    <source>
        <dbReference type="Proteomes" id="UP001595593"/>
    </source>
</evidence>
<keyword evidence="2" id="KW-1185">Reference proteome</keyword>
<dbReference type="Proteomes" id="UP001595593">
    <property type="component" value="Unassembled WGS sequence"/>
</dbReference>
<dbReference type="RefSeq" id="WP_379593580.1">
    <property type="nucleotide sequence ID" value="NZ_JBHRTN010000004.1"/>
</dbReference>
<dbReference type="GO" id="GO:0016787">
    <property type="term" value="F:hydrolase activity"/>
    <property type="evidence" value="ECO:0007669"/>
    <property type="project" value="UniProtKB-KW"/>
</dbReference>
<organism evidence="1 2">
    <name type="scientific">Teichococcus globiformis</name>
    <dbReference type="NCBI Taxonomy" id="2307229"/>
    <lineage>
        <taxon>Bacteria</taxon>
        <taxon>Pseudomonadati</taxon>
        <taxon>Pseudomonadota</taxon>
        <taxon>Alphaproteobacteria</taxon>
        <taxon>Acetobacterales</taxon>
        <taxon>Roseomonadaceae</taxon>
        <taxon>Roseomonas</taxon>
    </lineage>
</organism>
<dbReference type="InterPro" id="IPR006175">
    <property type="entry name" value="YjgF/YER057c/UK114"/>
</dbReference>
<dbReference type="PANTHER" id="PTHR43857:SF1">
    <property type="entry name" value="YJGH FAMILY PROTEIN"/>
    <property type="match status" value="1"/>
</dbReference>
<dbReference type="InterPro" id="IPR035959">
    <property type="entry name" value="RutC-like_sf"/>
</dbReference>
<proteinExistence type="predicted"/>
<reference evidence="2" key="1">
    <citation type="journal article" date="2019" name="Int. J. Syst. Evol. Microbiol.">
        <title>The Global Catalogue of Microorganisms (GCM) 10K type strain sequencing project: providing services to taxonomists for standard genome sequencing and annotation.</title>
        <authorList>
            <consortium name="The Broad Institute Genomics Platform"/>
            <consortium name="The Broad Institute Genome Sequencing Center for Infectious Disease"/>
            <person name="Wu L."/>
            <person name="Ma J."/>
        </authorList>
    </citation>
    <scope>NUCLEOTIDE SEQUENCE [LARGE SCALE GENOMIC DNA]</scope>
    <source>
        <strain evidence="2">KCTC 52094</strain>
    </source>
</reference>
<dbReference type="CDD" id="cd00448">
    <property type="entry name" value="YjgF_YER057c_UK114_family"/>
    <property type="match status" value="1"/>
</dbReference>
<dbReference type="SUPFAM" id="SSF55298">
    <property type="entry name" value="YjgF-like"/>
    <property type="match status" value="1"/>
</dbReference>
<comment type="caution">
    <text evidence="1">The sequence shown here is derived from an EMBL/GenBank/DDBJ whole genome shotgun (WGS) entry which is preliminary data.</text>
</comment>
<gene>
    <name evidence="1" type="ORF">ACFOD4_02870</name>
</gene>
<accession>A0ABV7FUE5</accession>
<sequence length="131" mass="14185">MSNFRIRFSNPSGVHTPGARYRHAALTEGATQRLIVSGQIGVAPDGTLVEEPAAQIRQAADNLAAVLAAHDMAPWQVAKITVLLTDRAHLPLWRAERDRLFGEHLPCSTLMFVAGLADPRLVLEVEAEALA</sequence>
<evidence type="ECO:0000313" key="1">
    <source>
        <dbReference type="EMBL" id="MFC3123992.1"/>
    </source>
</evidence>
<dbReference type="PANTHER" id="PTHR43857">
    <property type="entry name" value="BLR7761 PROTEIN"/>
    <property type="match status" value="1"/>
</dbReference>
<name>A0ABV7FUE5_9PROT</name>
<protein>
    <submittedName>
        <fullName evidence="1">RidA family protein</fullName>
        <ecNumber evidence="1">3.5.-.-</ecNumber>
    </submittedName>
</protein>
<dbReference type="EC" id="3.5.-.-" evidence="1"/>
<dbReference type="Pfam" id="PF01042">
    <property type="entry name" value="Ribonuc_L-PSP"/>
    <property type="match status" value="1"/>
</dbReference>
<dbReference type="EMBL" id="JBHRTN010000004">
    <property type="protein sequence ID" value="MFC3123992.1"/>
    <property type="molecule type" value="Genomic_DNA"/>
</dbReference>
<dbReference type="Gene3D" id="3.30.1330.40">
    <property type="entry name" value="RutC-like"/>
    <property type="match status" value="1"/>
</dbReference>